<dbReference type="InterPro" id="IPR046342">
    <property type="entry name" value="CBS_dom_sf"/>
</dbReference>
<protein>
    <submittedName>
        <fullName evidence="4">CBS domain containing protein</fullName>
    </submittedName>
</protein>
<dbReference type="InterPro" id="IPR051257">
    <property type="entry name" value="Diverse_CBS-Domain"/>
</dbReference>
<dbReference type="InterPro" id="IPR000644">
    <property type="entry name" value="CBS_dom"/>
</dbReference>
<dbReference type="EMBL" id="LGCN01000236">
    <property type="protein sequence ID" value="KOT31243.1"/>
    <property type="molecule type" value="Genomic_DNA"/>
</dbReference>
<name>A0A0M8QE10_9ACTN</name>
<dbReference type="OrthoDB" id="3853028at2"/>
<organism evidence="4 5">
    <name type="scientific">Streptomyces caelestis</name>
    <dbReference type="NCBI Taxonomy" id="36816"/>
    <lineage>
        <taxon>Bacteria</taxon>
        <taxon>Bacillati</taxon>
        <taxon>Actinomycetota</taxon>
        <taxon>Actinomycetes</taxon>
        <taxon>Kitasatosporales</taxon>
        <taxon>Streptomycetaceae</taxon>
        <taxon>Streptomyces</taxon>
    </lineage>
</organism>
<dbReference type="SUPFAM" id="SSF54631">
    <property type="entry name" value="CBS-domain pair"/>
    <property type="match status" value="1"/>
</dbReference>
<keyword evidence="5" id="KW-1185">Reference proteome</keyword>
<dbReference type="Gene3D" id="3.10.580.10">
    <property type="entry name" value="CBS-domain"/>
    <property type="match status" value="2"/>
</dbReference>
<evidence type="ECO:0000256" key="1">
    <source>
        <dbReference type="ARBA" id="ARBA00023122"/>
    </source>
</evidence>
<proteinExistence type="predicted"/>
<accession>A0A0M8QE10</accession>
<evidence type="ECO:0000259" key="3">
    <source>
        <dbReference type="PROSITE" id="PS51371"/>
    </source>
</evidence>
<dbReference type="Pfam" id="PF00571">
    <property type="entry name" value="CBS"/>
    <property type="match status" value="2"/>
</dbReference>
<reference evidence="4 5" key="1">
    <citation type="submission" date="2015-07" db="EMBL/GenBank/DDBJ databases">
        <authorList>
            <person name="Noorani M."/>
        </authorList>
    </citation>
    <scope>NUCLEOTIDE SEQUENCE [LARGE SCALE GENOMIC DNA]</scope>
    <source>
        <strain evidence="4 5">NRRL B-24567</strain>
    </source>
</reference>
<dbReference type="RefSeq" id="WP_030820435.1">
    <property type="nucleotide sequence ID" value="NZ_JBFBKA010000037.1"/>
</dbReference>
<dbReference type="PANTHER" id="PTHR43080">
    <property type="entry name" value="CBS DOMAIN-CONTAINING PROTEIN CBSX3, MITOCHONDRIAL"/>
    <property type="match status" value="1"/>
</dbReference>
<dbReference type="PROSITE" id="PS51371">
    <property type="entry name" value="CBS"/>
    <property type="match status" value="1"/>
</dbReference>
<dbReference type="CDD" id="cd02205">
    <property type="entry name" value="CBS_pair_SF"/>
    <property type="match status" value="1"/>
</dbReference>
<keyword evidence="1 2" id="KW-0129">CBS domain</keyword>
<feature type="domain" description="CBS" evidence="3">
    <location>
        <begin position="24"/>
        <end position="82"/>
    </location>
</feature>
<gene>
    <name evidence="4" type="ORF">ADK41_31145</name>
</gene>
<evidence type="ECO:0000313" key="4">
    <source>
        <dbReference type="EMBL" id="KOT31243.1"/>
    </source>
</evidence>
<evidence type="ECO:0000256" key="2">
    <source>
        <dbReference type="PROSITE-ProRule" id="PRU00703"/>
    </source>
</evidence>
<comment type="caution">
    <text evidence="4">The sequence shown here is derived from an EMBL/GenBank/DDBJ whole genome shotgun (WGS) entry which is preliminary data.</text>
</comment>
<dbReference type="PANTHER" id="PTHR43080:SF26">
    <property type="entry name" value="REGULATORY PROTEIN"/>
    <property type="match status" value="1"/>
</dbReference>
<dbReference type="AlphaFoldDB" id="A0A0M8QE10"/>
<dbReference type="Proteomes" id="UP000037773">
    <property type="component" value="Unassembled WGS sequence"/>
</dbReference>
<evidence type="ECO:0000313" key="5">
    <source>
        <dbReference type="Proteomes" id="UP000037773"/>
    </source>
</evidence>
<sequence>MTLVQTQFRPASAHRVHSTVADTMDAAGPQVWEDMTVEVALAVMAAARTGHLVVCDDDGLCTGLVTRARLTVVRDSSGSTDRIRLRDIVDVIAPFASPLTTRTEAERAMRRRRLGALPVVDEQGNALGVLALSR</sequence>
<dbReference type="PATRIC" id="fig|36816.3.peg.6753"/>